<feature type="signal peptide" evidence="1">
    <location>
        <begin position="1"/>
        <end position="22"/>
    </location>
</feature>
<gene>
    <name evidence="2" type="ORF">VM1G_05359</name>
</gene>
<accession>A0A194VZL1</accession>
<keyword evidence="3" id="KW-1185">Reference proteome</keyword>
<reference evidence="2" key="1">
    <citation type="submission" date="2014-12" db="EMBL/GenBank/DDBJ databases">
        <title>Genome Sequence of Valsa Canker Pathogens Uncovers a Specific Adaption of Colonization on Woody Bark.</title>
        <authorList>
            <person name="Yin Z."/>
            <person name="Liu H."/>
            <person name="Gao X."/>
            <person name="Li Z."/>
            <person name="Song N."/>
            <person name="Ke X."/>
            <person name="Dai Q."/>
            <person name="Wu Y."/>
            <person name="Sun Y."/>
            <person name="Xu J.-R."/>
            <person name="Kang Z.K."/>
            <person name="Wang L."/>
            <person name="Huang L."/>
        </authorList>
    </citation>
    <scope>NUCLEOTIDE SEQUENCE [LARGE SCALE GENOMIC DNA]</scope>
    <source>
        <strain evidence="2">03-8</strain>
    </source>
</reference>
<keyword evidence="1" id="KW-0732">Signal</keyword>
<proteinExistence type="predicted"/>
<dbReference type="Proteomes" id="UP000078559">
    <property type="component" value="Chromosome 5"/>
</dbReference>
<evidence type="ECO:0000256" key="1">
    <source>
        <dbReference type="SAM" id="SignalP"/>
    </source>
</evidence>
<evidence type="ECO:0000313" key="2">
    <source>
        <dbReference type="EMBL" id="KUI69303.1"/>
    </source>
</evidence>
<sequence>MHFKLPTITASLLFLLAGTVLSDGCYDPKKYPAKFSDMGTNESLFDAINSTCVWPVAEKKYGMNGAGHVNIDIPSSNSSHGITYHFAGLHHHGQNLSDPGATVYFSTWDCDMAALQAIWACDHGGEVNVTVYSVDDWQGPLDAWVQVIPYANH</sequence>
<organism evidence="2 3">
    <name type="scientific">Cytospora mali</name>
    <name type="common">Apple Valsa canker fungus</name>
    <name type="synonym">Valsa mali</name>
    <dbReference type="NCBI Taxonomy" id="578113"/>
    <lineage>
        <taxon>Eukaryota</taxon>
        <taxon>Fungi</taxon>
        <taxon>Dikarya</taxon>
        <taxon>Ascomycota</taxon>
        <taxon>Pezizomycotina</taxon>
        <taxon>Sordariomycetes</taxon>
        <taxon>Sordariomycetidae</taxon>
        <taxon>Diaporthales</taxon>
        <taxon>Cytosporaceae</taxon>
        <taxon>Cytospora</taxon>
    </lineage>
</organism>
<feature type="chain" id="PRO_5008266930" evidence="1">
    <location>
        <begin position="23"/>
        <end position="153"/>
    </location>
</feature>
<dbReference type="AlphaFoldDB" id="A0A194VZL1"/>
<protein>
    <submittedName>
        <fullName evidence="2">Uncharacterized protein</fullName>
    </submittedName>
</protein>
<name>A0A194VZL1_CYTMA</name>
<dbReference type="EMBL" id="CM003102">
    <property type="protein sequence ID" value="KUI69303.1"/>
    <property type="molecule type" value="Genomic_DNA"/>
</dbReference>
<evidence type="ECO:0000313" key="3">
    <source>
        <dbReference type="Proteomes" id="UP000078559"/>
    </source>
</evidence>